<comment type="caution">
    <text evidence="4">The sequence shown here is derived from an EMBL/GenBank/DDBJ whole genome shotgun (WGS) entry which is preliminary data.</text>
</comment>
<feature type="compositionally biased region" description="Polar residues" evidence="1">
    <location>
        <begin position="99"/>
        <end position="119"/>
    </location>
</feature>
<accession>A0A2T1KFH0</accession>
<dbReference type="AlphaFoldDB" id="A0A2T1KFH0"/>
<protein>
    <submittedName>
        <fullName evidence="4">PepSY domain-containing protein</fullName>
    </submittedName>
</protein>
<evidence type="ECO:0000256" key="2">
    <source>
        <dbReference type="SAM" id="SignalP"/>
    </source>
</evidence>
<keyword evidence="5" id="KW-1185">Reference proteome</keyword>
<feature type="signal peptide" evidence="2">
    <location>
        <begin position="1"/>
        <end position="21"/>
    </location>
</feature>
<proteinExistence type="predicted"/>
<reference evidence="4 5" key="1">
    <citation type="submission" date="2018-03" db="EMBL/GenBank/DDBJ databases">
        <title>Marinobacter brunus sp. nov., a marine bacterium of Gamma-proteobacteria isolated from the surface seawater of the South China Sea.</title>
        <authorList>
            <person name="Cheng H."/>
            <person name="Wu Y.-H."/>
            <person name="Xamxidin M."/>
            <person name="Xu X.-W."/>
        </authorList>
    </citation>
    <scope>NUCLEOTIDE SEQUENCE [LARGE SCALE GENOMIC DNA]</scope>
    <source>
        <strain evidence="4 5">JCM 30472</strain>
    </source>
</reference>
<dbReference type="InterPro" id="IPR025711">
    <property type="entry name" value="PepSY"/>
</dbReference>
<evidence type="ECO:0000313" key="5">
    <source>
        <dbReference type="Proteomes" id="UP000238385"/>
    </source>
</evidence>
<dbReference type="Pfam" id="PF13670">
    <property type="entry name" value="PepSY_2"/>
    <property type="match status" value="1"/>
</dbReference>
<name>A0A2T1KFH0_9GAMM</name>
<keyword evidence="2" id="KW-0732">Signal</keyword>
<dbReference type="OrthoDB" id="5625293at2"/>
<feature type="region of interest" description="Disordered" evidence="1">
    <location>
        <begin position="87"/>
        <end position="133"/>
    </location>
</feature>
<sequence length="133" mass="14883">MKTRPFILCLALLFLSSPLLADDDCDDPVAKWQPRENLRQKLEAEGWTVYRIKVDDGCYDVKGRLSGQYRAKASFAPASLTLMKLKLEREETNDENDADNSYGSQTWGVTPDTSESSAPRNGIVKGRPSVKVE</sequence>
<feature type="chain" id="PRO_5015740306" evidence="2">
    <location>
        <begin position="22"/>
        <end position="133"/>
    </location>
</feature>
<evidence type="ECO:0000259" key="3">
    <source>
        <dbReference type="Pfam" id="PF13670"/>
    </source>
</evidence>
<dbReference type="RefSeq" id="WP_106671451.1">
    <property type="nucleotide sequence ID" value="NZ_BMFE01000001.1"/>
</dbReference>
<gene>
    <name evidence="4" type="ORF">C7H08_09355</name>
</gene>
<feature type="domain" description="PepSY" evidence="3">
    <location>
        <begin position="6"/>
        <end position="84"/>
    </location>
</feature>
<evidence type="ECO:0000313" key="4">
    <source>
        <dbReference type="EMBL" id="PSF08855.1"/>
    </source>
</evidence>
<dbReference type="Proteomes" id="UP000238385">
    <property type="component" value="Unassembled WGS sequence"/>
</dbReference>
<dbReference type="EMBL" id="PXNN01000011">
    <property type="protein sequence ID" value="PSF08855.1"/>
    <property type="molecule type" value="Genomic_DNA"/>
</dbReference>
<evidence type="ECO:0000256" key="1">
    <source>
        <dbReference type="SAM" id="MobiDB-lite"/>
    </source>
</evidence>
<organism evidence="4 5">
    <name type="scientific">Marinobacter halophilus</name>
    <dbReference type="NCBI Taxonomy" id="1323740"/>
    <lineage>
        <taxon>Bacteria</taxon>
        <taxon>Pseudomonadati</taxon>
        <taxon>Pseudomonadota</taxon>
        <taxon>Gammaproteobacteria</taxon>
        <taxon>Pseudomonadales</taxon>
        <taxon>Marinobacteraceae</taxon>
        <taxon>Marinobacter</taxon>
    </lineage>
</organism>